<feature type="domain" description="HTH araC/xylS-type" evidence="5">
    <location>
        <begin position="122"/>
        <end position="220"/>
    </location>
</feature>
<dbReference type="Proteomes" id="UP000247485">
    <property type="component" value="Unassembled WGS sequence"/>
</dbReference>
<dbReference type="RefSeq" id="WP_110277295.1">
    <property type="nucleotide sequence ID" value="NZ_QJJG01000033.1"/>
</dbReference>
<sequence length="226" mass="26132">MQQRDKDDEHRFFSSLATTFSRATGLVAMVIDTRGERLPGRYAGLNFFSQRLMCFEKVWGYIICDHSKATDDSHRLAAERLLHFIVDNITPVEGIKVIANKQPRRNSDFYYAQRAPHEIKLASALRYIDEHLYDELSLELVAAHVCLSANYFSRFFKKQQGVNFKVWVSQKRMQRAGELLGDPAYSIDGVARKLQYAQTSYFCRVFRMAHRTTPQSFRQQSLSASS</sequence>
<dbReference type="AlphaFoldDB" id="A0A318F987"/>
<dbReference type="EMBL" id="QJJG01000033">
    <property type="protein sequence ID" value="PXW34807.1"/>
    <property type="molecule type" value="Genomic_DNA"/>
</dbReference>
<dbReference type="Gene3D" id="1.10.10.60">
    <property type="entry name" value="Homeodomain-like"/>
    <property type="match status" value="2"/>
</dbReference>
<dbReference type="PANTHER" id="PTHR43280">
    <property type="entry name" value="ARAC-FAMILY TRANSCRIPTIONAL REGULATOR"/>
    <property type="match status" value="1"/>
</dbReference>
<evidence type="ECO:0000256" key="1">
    <source>
        <dbReference type="ARBA" id="ARBA00023015"/>
    </source>
</evidence>
<keyword evidence="4" id="KW-1133">Transmembrane helix</keyword>
<protein>
    <submittedName>
        <fullName evidence="6">AraC-like DNA-binding protein</fullName>
    </submittedName>
</protein>
<reference evidence="6 7" key="1">
    <citation type="submission" date="2018-05" db="EMBL/GenBank/DDBJ databases">
        <title>Freshwater and sediment microbial communities from various areas in North America, analyzing microbe dynamics in response to fracking.</title>
        <authorList>
            <person name="Lamendella R."/>
        </authorList>
    </citation>
    <scope>NUCLEOTIDE SEQUENCE [LARGE SCALE GENOMIC DNA]</scope>
    <source>
        <strain evidence="6 7">67</strain>
    </source>
</reference>
<keyword evidence="1" id="KW-0805">Transcription regulation</keyword>
<evidence type="ECO:0000256" key="2">
    <source>
        <dbReference type="ARBA" id="ARBA00023125"/>
    </source>
</evidence>
<dbReference type="GO" id="GO:0003700">
    <property type="term" value="F:DNA-binding transcription factor activity"/>
    <property type="evidence" value="ECO:0007669"/>
    <property type="project" value="InterPro"/>
</dbReference>
<dbReference type="PANTHER" id="PTHR43280:SF10">
    <property type="entry name" value="REGULATORY PROTEIN POCR"/>
    <property type="match status" value="1"/>
</dbReference>
<evidence type="ECO:0000256" key="3">
    <source>
        <dbReference type="ARBA" id="ARBA00023163"/>
    </source>
</evidence>
<evidence type="ECO:0000256" key="4">
    <source>
        <dbReference type="SAM" id="Phobius"/>
    </source>
</evidence>
<keyword evidence="2 6" id="KW-0238">DNA-binding</keyword>
<evidence type="ECO:0000313" key="6">
    <source>
        <dbReference type="EMBL" id="PXW34807.1"/>
    </source>
</evidence>
<gene>
    <name evidence="6" type="ORF">DET57_1332</name>
</gene>
<evidence type="ECO:0000313" key="7">
    <source>
        <dbReference type="Proteomes" id="UP000247485"/>
    </source>
</evidence>
<dbReference type="InterPro" id="IPR018060">
    <property type="entry name" value="HTH_AraC"/>
</dbReference>
<proteinExistence type="predicted"/>
<dbReference type="GO" id="GO:0043565">
    <property type="term" value="F:sequence-specific DNA binding"/>
    <property type="evidence" value="ECO:0007669"/>
    <property type="project" value="InterPro"/>
</dbReference>
<feature type="transmembrane region" description="Helical" evidence="4">
    <location>
        <begin position="12"/>
        <end position="31"/>
    </location>
</feature>
<dbReference type="PROSITE" id="PS01124">
    <property type="entry name" value="HTH_ARAC_FAMILY_2"/>
    <property type="match status" value="1"/>
</dbReference>
<keyword evidence="3" id="KW-0804">Transcription</keyword>
<keyword evidence="4" id="KW-0812">Transmembrane</keyword>
<evidence type="ECO:0000259" key="5">
    <source>
        <dbReference type="PROSITE" id="PS01124"/>
    </source>
</evidence>
<comment type="caution">
    <text evidence="6">The sequence shown here is derived from an EMBL/GenBank/DDBJ whole genome shotgun (WGS) entry which is preliminary data.</text>
</comment>
<dbReference type="Pfam" id="PF12833">
    <property type="entry name" value="HTH_18"/>
    <property type="match status" value="1"/>
</dbReference>
<name>A0A318F987_KLEOX</name>
<dbReference type="InterPro" id="IPR009057">
    <property type="entry name" value="Homeodomain-like_sf"/>
</dbReference>
<accession>A0A318F987</accession>
<dbReference type="SUPFAM" id="SSF46689">
    <property type="entry name" value="Homeodomain-like"/>
    <property type="match status" value="2"/>
</dbReference>
<organism evidence="6 7">
    <name type="scientific">Klebsiella oxytoca</name>
    <dbReference type="NCBI Taxonomy" id="571"/>
    <lineage>
        <taxon>Bacteria</taxon>
        <taxon>Pseudomonadati</taxon>
        <taxon>Pseudomonadota</taxon>
        <taxon>Gammaproteobacteria</taxon>
        <taxon>Enterobacterales</taxon>
        <taxon>Enterobacteriaceae</taxon>
        <taxon>Klebsiella/Raoultella group</taxon>
        <taxon>Klebsiella</taxon>
    </lineage>
</organism>
<keyword evidence="4" id="KW-0472">Membrane</keyword>
<dbReference type="SMART" id="SM00342">
    <property type="entry name" value="HTH_ARAC"/>
    <property type="match status" value="1"/>
</dbReference>